<dbReference type="Proteomes" id="UP001628179">
    <property type="component" value="Unassembled WGS sequence"/>
</dbReference>
<dbReference type="RefSeq" id="XP_070921130.1">
    <property type="nucleotide sequence ID" value="XM_071065029.1"/>
</dbReference>
<keyword evidence="1" id="KW-0472">Membrane</keyword>
<proteinExistence type="predicted"/>
<sequence>MIRNLIPMPSFRPAIGLVVLPLTIPVAYLLYLDRAVKRHCKTATGIRNGKKGIVSLPANVRRPVTLPQGIEAEDSKWVLACERVISEPLHTSSLSYNLKTDLSSAMTDYVRATMTAFSWTPQAFILRASAGDEEVKKTFDTQYIQMLEFRNDDRVNGFWRVVYRDDGRVEMALDAPAAYKGPVVKGVIVTGIEEQCDGNVVFINETWMWRKQDEVPLLLERRIAQWLHVVLSGWLVMKGVRAVAERKKCA</sequence>
<accession>A0ABQ0GNV0</accession>
<feature type="transmembrane region" description="Helical" evidence="1">
    <location>
        <begin position="14"/>
        <end position="32"/>
    </location>
</feature>
<evidence type="ECO:0000313" key="3">
    <source>
        <dbReference type="Proteomes" id="UP001628179"/>
    </source>
</evidence>
<keyword evidence="1" id="KW-1133">Transmembrane helix</keyword>
<comment type="caution">
    <text evidence="2">The sequence shown here is derived from an EMBL/GenBank/DDBJ whole genome shotgun (WGS) entry which is preliminary data.</text>
</comment>
<gene>
    <name evidence="2" type="ORF">MFIFM68171_09610</name>
</gene>
<protein>
    <submittedName>
        <fullName evidence="2">Uncharacterized protein</fullName>
    </submittedName>
</protein>
<keyword evidence="1" id="KW-0812">Transmembrane</keyword>
<evidence type="ECO:0000313" key="2">
    <source>
        <dbReference type="EMBL" id="GAB1319400.1"/>
    </source>
</evidence>
<organism evidence="2 3">
    <name type="scientific">Madurella fahalii</name>
    <dbReference type="NCBI Taxonomy" id="1157608"/>
    <lineage>
        <taxon>Eukaryota</taxon>
        <taxon>Fungi</taxon>
        <taxon>Dikarya</taxon>
        <taxon>Ascomycota</taxon>
        <taxon>Pezizomycotina</taxon>
        <taxon>Sordariomycetes</taxon>
        <taxon>Sordariomycetidae</taxon>
        <taxon>Sordariales</taxon>
        <taxon>Sordariales incertae sedis</taxon>
        <taxon>Madurella</taxon>
    </lineage>
</organism>
<dbReference type="GeneID" id="98180352"/>
<dbReference type="EMBL" id="BAAFSV010000005">
    <property type="protein sequence ID" value="GAB1319400.1"/>
    <property type="molecule type" value="Genomic_DNA"/>
</dbReference>
<keyword evidence="3" id="KW-1185">Reference proteome</keyword>
<reference evidence="2 3" key="1">
    <citation type="submission" date="2024-09" db="EMBL/GenBank/DDBJ databases">
        <title>Itraconazole resistance in Madurella fahalii resulting from another homologue of gene encoding cytochrome P450 14-alpha sterol demethylase (CYP51).</title>
        <authorList>
            <person name="Yoshioka I."/>
            <person name="Fahal A.H."/>
            <person name="Kaneko S."/>
            <person name="Yaguchi T."/>
        </authorList>
    </citation>
    <scope>NUCLEOTIDE SEQUENCE [LARGE SCALE GENOMIC DNA]</scope>
    <source>
        <strain evidence="2 3">IFM 68171</strain>
    </source>
</reference>
<evidence type="ECO:0000256" key="1">
    <source>
        <dbReference type="SAM" id="Phobius"/>
    </source>
</evidence>
<name>A0ABQ0GNV0_9PEZI</name>